<gene>
    <name evidence="11" type="ORF">ETP66_02615</name>
</gene>
<keyword evidence="5 9" id="KW-0812">Transmembrane</keyword>
<evidence type="ECO:0000256" key="1">
    <source>
        <dbReference type="ARBA" id="ARBA00004429"/>
    </source>
</evidence>
<proteinExistence type="inferred from homology"/>
<keyword evidence="7 9" id="KW-0472">Membrane</keyword>
<evidence type="ECO:0000256" key="2">
    <source>
        <dbReference type="ARBA" id="ARBA00022448"/>
    </source>
</evidence>
<evidence type="ECO:0000256" key="8">
    <source>
        <dbReference type="ARBA" id="ARBA00038436"/>
    </source>
</evidence>
<sequence>MANALSAVDKLNKFLSQASAALVLLLVLTLTYEVIARYLLQSPTIWAYDTSYMLTSLFVILTVAHLLQRGEHVRVDVLSHYLPPRLAAGLEALLYLLLFFPFLYILLSVMPEHVAQSWRIGERHTAGVWLPPIYPFKTWIMVGMFLLGLQALVQFLRALGVVLKGDQA</sequence>
<dbReference type="GO" id="GO:0005886">
    <property type="term" value="C:plasma membrane"/>
    <property type="evidence" value="ECO:0007669"/>
    <property type="project" value="UniProtKB-SubCell"/>
</dbReference>
<keyword evidence="12" id="KW-1185">Reference proteome</keyword>
<feature type="transmembrane region" description="Helical" evidence="9">
    <location>
        <begin position="139"/>
        <end position="163"/>
    </location>
</feature>
<dbReference type="InterPro" id="IPR007387">
    <property type="entry name" value="TRAP_DctQ"/>
</dbReference>
<dbReference type="PANTHER" id="PTHR35011:SF4">
    <property type="entry name" value="SLL1102 PROTEIN"/>
    <property type="match status" value="1"/>
</dbReference>
<protein>
    <submittedName>
        <fullName evidence="11">TRAP transporter small permease subunit</fullName>
    </submittedName>
</protein>
<evidence type="ECO:0000256" key="6">
    <source>
        <dbReference type="ARBA" id="ARBA00022989"/>
    </source>
</evidence>
<dbReference type="Pfam" id="PF04290">
    <property type="entry name" value="DctQ"/>
    <property type="match status" value="1"/>
</dbReference>
<name>A0A4Q9B645_9DEIN</name>
<feature type="transmembrane region" description="Helical" evidence="9">
    <location>
        <begin position="20"/>
        <end position="40"/>
    </location>
</feature>
<dbReference type="PANTHER" id="PTHR35011">
    <property type="entry name" value="2,3-DIKETO-L-GULONATE TRAP TRANSPORTER SMALL PERMEASE PROTEIN YIAM"/>
    <property type="match status" value="1"/>
</dbReference>
<keyword evidence="6 9" id="KW-1133">Transmembrane helix</keyword>
<dbReference type="Proteomes" id="UP000292858">
    <property type="component" value="Unassembled WGS sequence"/>
</dbReference>
<evidence type="ECO:0000313" key="11">
    <source>
        <dbReference type="EMBL" id="TBH21519.1"/>
    </source>
</evidence>
<evidence type="ECO:0000313" key="12">
    <source>
        <dbReference type="Proteomes" id="UP000292858"/>
    </source>
</evidence>
<comment type="subcellular location">
    <subcellularLocation>
        <location evidence="1">Cell inner membrane</location>
        <topology evidence="1">Multi-pass membrane protein</topology>
    </subcellularLocation>
</comment>
<keyword evidence="3" id="KW-1003">Cell membrane</keyword>
<comment type="caution">
    <text evidence="11">The sequence shown here is derived from an EMBL/GenBank/DDBJ whole genome shotgun (WGS) entry which is preliminary data.</text>
</comment>
<evidence type="ECO:0000256" key="4">
    <source>
        <dbReference type="ARBA" id="ARBA00022519"/>
    </source>
</evidence>
<feature type="transmembrane region" description="Helical" evidence="9">
    <location>
        <begin position="46"/>
        <end position="67"/>
    </location>
</feature>
<dbReference type="AlphaFoldDB" id="A0A4Q9B645"/>
<evidence type="ECO:0000259" key="10">
    <source>
        <dbReference type="Pfam" id="PF04290"/>
    </source>
</evidence>
<dbReference type="EMBL" id="SIJL01000002">
    <property type="protein sequence ID" value="TBH21519.1"/>
    <property type="molecule type" value="Genomic_DNA"/>
</dbReference>
<keyword evidence="4" id="KW-0997">Cell inner membrane</keyword>
<feature type="transmembrane region" description="Helical" evidence="9">
    <location>
        <begin position="88"/>
        <end position="107"/>
    </location>
</feature>
<evidence type="ECO:0000256" key="5">
    <source>
        <dbReference type="ARBA" id="ARBA00022692"/>
    </source>
</evidence>
<feature type="domain" description="Tripartite ATP-independent periplasmic transporters DctQ component" evidence="10">
    <location>
        <begin position="26"/>
        <end position="159"/>
    </location>
</feature>
<organism evidence="11 12">
    <name type="scientific">Thermus thermamylovorans</name>
    <dbReference type="NCBI Taxonomy" id="2509362"/>
    <lineage>
        <taxon>Bacteria</taxon>
        <taxon>Thermotogati</taxon>
        <taxon>Deinococcota</taxon>
        <taxon>Deinococci</taxon>
        <taxon>Thermales</taxon>
        <taxon>Thermaceae</taxon>
        <taxon>Thermus</taxon>
    </lineage>
</organism>
<evidence type="ECO:0000256" key="7">
    <source>
        <dbReference type="ARBA" id="ARBA00023136"/>
    </source>
</evidence>
<evidence type="ECO:0000256" key="9">
    <source>
        <dbReference type="SAM" id="Phobius"/>
    </source>
</evidence>
<dbReference type="InterPro" id="IPR055348">
    <property type="entry name" value="DctQ"/>
</dbReference>
<comment type="similarity">
    <text evidence="8">Belongs to the TRAP transporter small permease family.</text>
</comment>
<reference evidence="11 12" key="1">
    <citation type="submission" date="2019-02" db="EMBL/GenBank/DDBJ databases">
        <title>Thermus sp. a novel from hot spring.</title>
        <authorList>
            <person name="Zhao Z."/>
        </authorList>
    </citation>
    <scope>NUCLEOTIDE SEQUENCE [LARGE SCALE GENOMIC DNA]</scope>
    <source>
        <strain evidence="11 12">CFH 72773T</strain>
    </source>
</reference>
<accession>A0A4Q9B645</accession>
<keyword evidence="2" id="KW-0813">Transport</keyword>
<evidence type="ECO:0000256" key="3">
    <source>
        <dbReference type="ARBA" id="ARBA00022475"/>
    </source>
</evidence>